<organism evidence="2 3">
    <name type="scientific">Aspergillus ochraceoroseus IBT 24754</name>
    <dbReference type="NCBI Taxonomy" id="1392256"/>
    <lineage>
        <taxon>Eukaryota</taxon>
        <taxon>Fungi</taxon>
        <taxon>Dikarya</taxon>
        <taxon>Ascomycota</taxon>
        <taxon>Pezizomycotina</taxon>
        <taxon>Eurotiomycetes</taxon>
        <taxon>Eurotiomycetidae</taxon>
        <taxon>Eurotiales</taxon>
        <taxon>Aspergillaceae</taxon>
        <taxon>Aspergillus</taxon>
        <taxon>Aspergillus subgen. Nidulantes</taxon>
    </lineage>
</organism>
<evidence type="ECO:0000256" key="1">
    <source>
        <dbReference type="SAM" id="Phobius"/>
    </source>
</evidence>
<comment type="caution">
    <text evidence="2">The sequence shown here is derived from an EMBL/GenBank/DDBJ whole genome shotgun (WGS) entry which is preliminary data.</text>
</comment>
<accession>A0A2T5LKR7</accession>
<dbReference type="GeneID" id="63809267"/>
<feature type="transmembrane region" description="Helical" evidence="1">
    <location>
        <begin position="32"/>
        <end position="52"/>
    </location>
</feature>
<dbReference type="Proteomes" id="UP000244073">
    <property type="component" value="Unassembled WGS sequence"/>
</dbReference>
<reference evidence="2 3" key="1">
    <citation type="journal article" date="2018" name="Proc. Natl. Acad. Sci. U.S.A.">
        <title>Linking secondary metabolites to gene clusters through genome sequencing of six diverse Aspergillus species.</title>
        <authorList>
            <person name="Kaerboelling I."/>
            <person name="Vesth T.C."/>
            <person name="Frisvad J.C."/>
            <person name="Nybo J.L."/>
            <person name="Theobald S."/>
            <person name="Kuo A."/>
            <person name="Bowyer P."/>
            <person name="Matsuda Y."/>
            <person name="Mondo S."/>
            <person name="Lyhne E.K."/>
            <person name="Kogle M.E."/>
            <person name="Clum A."/>
            <person name="Lipzen A."/>
            <person name="Salamov A."/>
            <person name="Ngan C.Y."/>
            <person name="Daum C."/>
            <person name="Chiniquy J."/>
            <person name="Barry K."/>
            <person name="LaButti K."/>
            <person name="Haridas S."/>
            <person name="Simmons B.A."/>
            <person name="Magnuson J.K."/>
            <person name="Mortensen U.H."/>
            <person name="Larsen T.O."/>
            <person name="Grigoriev I.V."/>
            <person name="Baker S.E."/>
            <person name="Andersen M.R."/>
        </authorList>
    </citation>
    <scope>NUCLEOTIDE SEQUENCE [LARGE SCALE GENOMIC DNA]</scope>
    <source>
        <strain evidence="2 3">IBT 24754</strain>
    </source>
</reference>
<keyword evidence="1" id="KW-1133">Transmembrane helix</keyword>
<dbReference type="AlphaFoldDB" id="A0A2T5LKR7"/>
<evidence type="ECO:0000313" key="3">
    <source>
        <dbReference type="Proteomes" id="UP000244073"/>
    </source>
</evidence>
<sequence>MFYGKMMIPCNNSHGMGSWTIMHYHCQKELETFGSLTCVAFTSLLLFIYFFFHSFWNAQLMSG</sequence>
<keyword evidence="1" id="KW-0812">Transmembrane</keyword>
<dbReference type="EMBL" id="MSFN02000015">
    <property type="protein sequence ID" value="PTU16869.1"/>
    <property type="molecule type" value="Genomic_DNA"/>
</dbReference>
<protein>
    <submittedName>
        <fullName evidence="2">Uncharacterized protein</fullName>
    </submittedName>
</protein>
<keyword evidence="1" id="KW-0472">Membrane</keyword>
<dbReference type="RefSeq" id="XP_040748286.1">
    <property type="nucleotide sequence ID" value="XM_040892385.1"/>
</dbReference>
<gene>
    <name evidence="2" type="ORF">P175DRAFT_0124299</name>
</gene>
<evidence type="ECO:0000313" key="2">
    <source>
        <dbReference type="EMBL" id="PTU16869.1"/>
    </source>
</evidence>
<dbReference type="VEuPathDB" id="FungiDB:P175DRAFT_0124299"/>
<name>A0A2T5LKR7_9EURO</name>
<proteinExistence type="predicted"/>